<sequence>MSLVPAEILARGSMAIKAYKKALEQGMTRVMRVPIMIIGQERSGKTSLKKSLKGQLFSPEEKSTHLIERDPSYFSVTTEMWKAGETETEPHPDADVSLHNRVARIIVADLTGDKNDLSNREPSSRNLLTSKRGAAENLKVQENAPVIVKEKGGDDIQQHSEKTASQTARLVSKIYVEENDEEVIPQEVPHATAEYVEKFLKESKETSEEKVYSTIWDFGGQSVYYATHPIFLTDKAIYLLVYDLSKKLQERATPPEMEGVFERKVDLHCSKTNEDYLHFWLSSVSSLASQHTDDSINLLSGKLPKRSPPVILVCTHADKCQEDAKDRARKIYGTLRSEAKPYGKHLCKTYFVVDNTTSGRGDECPDVHRLRKEILAVTEQLPQLRQLIPIKWLRFEDVLLKNKKENGEPFISLEEARMVALECGIEDDEQFVTLLNFLHDQRILIHFDDTPELMNMVILDPQWLIDLFRKVITVKPYDPTADERYLEEMWTKLETDGILDDKLLQIVWSPLLKKETTQNLIAVMEKFSLVCSLPSVDNQKQFLVPSMLMSHPDEVANKLLREAFIPPLFIRFNQPHPLRHPGDDADCEHLQVPLGLFPRLIVKFLQWSIKNEIRPLYQDMYQNFARFPILSKGYSVILHCRSSCIEVVVHRDPDIASDTTIAYKVRRLLDSILQSIREECFWLKTMEYEFSVSCPVCCNQRSVLYCKKHQRRCCEKEDCLHFWPEHALLKEQLCTRSTFATSTVVPMKQVSYWFEFPGIQVKDIDEFVRSFGDSLVKENIVANVHIMDELARSLDQPIYHGEQEPPIVQHWVHLAAEFCVPEDVVTKCQTNPQSSPSKHMFEFLEARNPNYSVKDLKEGLSVISRNDLVKKVELCGLTDTSSLRVFRQKHHSTFETICLQLDRCNNWKALGRNINIPDETLQQIATSTSCTKTVLEIIENRKPHVTVKEMQDVLKGMQREDVCNVLDKYLPEGGTIKTLRNNLDCLEELTTLLDSETPGMKNWLHFACKLGVPKEDCDNLKPKGNPSPTRALMEHIVQVDPALTVKRFIKALVKMQRIDVVNALSKLFLDHYTTYQDSNGKDISID</sequence>
<organism evidence="11 12">
    <name type="scientific">Porites lobata</name>
    <dbReference type="NCBI Taxonomy" id="104759"/>
    <lineage>
        <taxon>Eukaryota</taxon>
        <taxon>Metazoa</taxon>
        <taxon>Cnidaria</taxon>
        <taxon>Anthozoa</taxon>
        <taxon>Hexacorallia</taxon>
        <taxon>Scleractinia</taxon>
        <taxon>Fungiina</taxon>
        <taxon>Poritidae</taxon>
        <taxon>Porites</taxon>
    </lineage>
</organism>
<dbReference type="PANTHER" id="PTHR47508">
    <property type="entry name" value="SAM DOMAIN-CONTAINING PROTEIN-RELATED"/>
    <property type="match status" value="1"/>
</dbReference>
<evidence type="ECO:0000259" key="9">
    <source>
        <dbReference type="PROSITE" id="PS50017"/>
    </source>
</evidence>
<keyword evidence="6" id="KW-0067">ATP-binding</keyword>
<dbReference type="EMBL" id="CALNXK010000148">
    <property type="protein sequence ID" value="CAH3169146.1"/>
    <property type="molecule type" value="Genomic_DNA"/>
</dbReference>
<evidence type="ECO:0000256" key="7">
    <source>
        <dbReference type="ARBA" id="ARBA00047899"/>
    </source>
</evidence>
<dbReference type="EC" id="2.7.11.1" evidence="1"/>
<dbReference type="SUPFAM" id="SSF52540">
    <property type="entry name" value="P-loop containing nucleoside triphosphate hydrolases"/>
    <property type="match status" value="1"/>
</dbReference>
<feature type="domain" description="Death" evidence="9">
    <location>
        <begin position="906"/>
        <end position="970"/>
    </location>
</feature>
<dbReference type="Pfam" id="PF16095">
    <property type="entry name" value="COR-A"/>
    <property type="match status" value="1"/>
</dbReference>
<dbReference type="InterPro" id="IPR032171">
    <property type="entry name" value="COR-A"/>
</dbReference>
<dbReference type="Pfam" id="PF00531">
    <property type="entry name" value="Death"/>
    <property type="match status" value="1"/>
</dbReference>
<evidence type="ECO:0000256" key="5">
    <source>
        <dbReference type="ARBA" id="ARBA00022777"/>
    </source>
</evidence>
<comment type="caution">
    <text evidence="11">The sequence shown here is derived from an EMBL/GenBank/DDBJ whole genome shotgun (WGS) entry which is preliminary data.</text>
</comment>
<protein>
    <recommendedName>
        <fullName evidence="1">non-specific serine/threonine protein kinase</fullName>
        <ecNumber evidence="1">2.7.11.1</ecNumber>
    </recommendedName>
</protein>
<dbReference type="Gene3D" id="1.10.533.10">
    <property type="entry name" value="Death Domain, Fas"/>
    <property type="match status" value="3"/>
</dbReference>
<keyword evidence="2" id="KW-0808">Transferase</keyword>
<keyword evidence="4" id="KW-0547">Nucleotide-binding</keyword>
<comment type="catalytic activity">
    <reaction evidence="8">
        <text>L-seryl-[protein] + ATP = O-phospho-L-seryl-[protein] + ADP + H(+)</text>
        <dbReference type="Rhea" id="RHEA:17989"/>
        <dbReference type="Rhea" id="RHEA-COMP:9863"/>
        <dbReference type="Rhea" id="RHEA-COMP:11604"/>
        <dbReference type="ChEBI" id="CHEBI:15378"/>
        <dbReference type="ChEBI" id="CHEBI:29999"/>
        <dbReference type="ChEBI" id="CHEBI:30616"/>
        <dbReference type="ChEBI" id="CHEBI:83421"/>
        <dbReference type="ChEBI" id="CHEBI:456216"/>
        <dbReference type="EC" id="2.7.11.1"/>
    </reaction>
</comment>
<accession>A0ABN8QWA3</accession>
<dbReference type="PROSITE" id="PS50017">
    <property type="entry name" value="DEATH_DOMAIN"/>
    <property type="match status" value="2"/>
</dbReference>
<keyword evidence="3" id="KW-0677">Repeat</keyword>
<dbReference type="Gene3D" id="1.10.10.10">
    <property type="entry name" value="Winged helix-like DNA-binding domain superfamily/Winged helix DNA-binding domain"/>
    <property type="match status" value="1"/>
</dbReference>
<dbReference type="PANTHER" id="PTHR47508:SF1">
    <property type="entry name" value="NON-SPECIFIC SERINE_THREONINE PROTEIN KINASE"/>
    <property type="match status" value="1"/>
</dbReference>
<evidence type="ECO:0000313" key="12">
    <source>
        <dbReference type="Proteomes" id="UP001159405"/>
    </source>
</evidence>
<feature type="domain" description="Death" evidence="9">
    <location>
        <begin position="1002"/>
        <end position="1068"/>
    </location>
</feature>
<keyword evidence="12" id="KW-1185">Reference proteome</keyword>
<gene>
    <name evidence="11" type="ORF">PLOB_00009612</name>
</gene>
<dbReference type="InterPro" id="IPR000488">
    <property type="entry name" value="Death_dom"/>
</dbReference>
<evidence type="ECO:0000256" key="8">
    <source>
        <dbReference type="ARBA" id="ARBA00048679"/>
    </source>
</evidence>
<comment type="catalytic activity">
    <reaction evidence="7">
        <text>L-threonyl-[protein] + ATP = O-phospho-L-threonyl-[protein] + ADP + H(+)</text>
        <dbReference type="Rhea" id="RHEA:46608"/>
        <dbReference type="Rhea" id="RHEA-COMP:11060"/>
        <dbReference type="Rhea" id="RHEA-COMP:11605"/>
        <dbReference type="ChEBI" id="CHEBI:15378"/>
        <dbReference type="ChEBI" id="CHEBI:30013"/>
        <dbReference type="ChEBI" id="CHEBI:30616"/>
        <dbReference type="ChEBI" id="CHEBI:61977"/>
        <dbReference type="ChEBI" id="CHEBI:456216"/>
        <dbReference type="EC" id="2.7.11.1"/>
    </reaction>
</comment>
<proteinExistence type="predicted"/>
<keyword evidence="5" id="KW-0418">Kinase</keyword>
<dbReference type="PROSITE" id="PS51424">
    <property type="entry name" value="ROC"/>
    <property type="match status" value="1"/>
</dbReference>
<dbReference type="InterPro" id="IPR011029">
    <property type="entry name" value="DEATH-like_dom_sf"/>
</dbReference>
<dbReference type="InterPro" id="IPR036388">
    <property type="entry name" value="WH-like_DNA-bd_sf"/>
</dbReference>
<evidence type="ECO:0000256" key="1">
    <source>
        <dbReference type="ARBA" id="ARBA00012513"/>
    </source>
</evidence>
<dbReference type="SUPFAM" id="SSF47986">
    <property type="entry name" value="DEATH domain"/>
    <property type="match status" value="3"/>
</dbReference>
<evidence type="ECO:0000256" key="3">
    <source>
        <dbReference type="ARBA" id="ARBA00022737"/>
    </source>
</evidence>
<name>A0ABN8QWA3_9CNID</name>
<dbReference type="Proteomes" id="UP001159405">
    <property type="component" value="Unassembled WGS sequence"/>
</dbReference>
<evidence type="ECO:0000313" key="11">
    <source>
        <dbReference type="EMBL" id="CAH3169146.1"/>
    </source>
</evidence>
<feature type="domain" description="Roc" evidence="10">
    <location>
        <begin position="26"/>
        <end position="381"/>
    </location>
</feature>
<dbReference type="Gene3D" id="3.40.50.300">
    <property type="entry name" value="P-loop containing nucleotide triphosphate hydrolases"/>
    <property type="match status" value="1"/>
</dbReference>
<evidence type="ECO:0000256" key="4">
    <source>
        <dbReference type="ARBA" id="ARBA00022741"/>
    </source>
</evidence>
<evidence type="ECO:0000259" key="10">
    <source>
        <dbReference type="PROSITE" id="PS51424"/>
    </source>
</evidence>
<evidence type="ECO:0000256" key="6">
    <source>
        <dbReference type="ARBA" id="ARBA00022840"/>
    </source>
</evidence>
<reference evidence="11 12" key="1">
    <citation type="submission" date="2022-05" db="EMBL/GenBank/DDBJ databases">
        <authorList>
            <consortium name="Genoscope - CEA"/>
            <person name="William W."/>
        </authorList>
    </citation>
    <scope>NUCLEOTIDE SEQUENCE [LARGE SCALE GENOMIC DNA]</scope>
</reference>
<dbReference type="InterPro" id="IPR027417">
    <property type="entry name" value="P-loop_NTPase"/>
</dbReference>
<dbReference type="InterPro" id="IPR020859">
    <property type="entry name" value="ROC"/>
</dbReference>
<dbReference type="Pfam" id="PF08477">
    <property type="entry name" value="Roc"/>
    <property type="match status" value="1"/>
</dbReference>
<evidence type="ECO:0000256" key="2">
    <source>
        <dbReference type="ARBA" id="ARBA00022679"/>
    </source>
</evidence>